<dbReference type="PANTHER" id="PTHR46098:SF1">
    <property type="entry name" value="TRNA (CYTOSINE(38)-C(5))-METHYLTRANSFERASE"/>
    <property type="match status" value="1"/>
</dbReference>
<accession>A0A1V9X3F5</accession>
<keyword evidence="5" id="KW-1185">Reference proteome</keyword>
<dbReference type="InParanoid" id="A0A1V9X3F5"/>
<keyword evidence="1 4" id="KW-0489">Methyltransferase</keyword>
<dbReference type="SUPFAM" id="SSF53335">
    <property type="entry name" value="S-adenosyl-L-methionine-dependent methyltransferases"/>
    <property type="match status" value="1"/>
</dbReference>
<dbReference type="GO" id="GO:0032259">
    <property type="term" value="P:methylation"/>
    <property type="evidence" value="ECO:0007669"/>
    <property type="project" value="UniProtKB-KW"/>
</dbReference>
<name>A0A1V9X3F5_9ACAR</name>
<dbReference type="InterPro" id="IPR029063">
    <property type="entry name" value="SAM-dependent_MTases_sf"/>
</dbReference>
<comment type="caution">
    <text evidence="4">The sequence shown here is derived from an EMBL/GenBank/DDBJ whole genome shotgun (WGS) entry which is preliminary data.</text>
</comment>
<evidence type="ECO:0000313" key="5">
    <source>
        <dbReference type="Proteomes" id="UP000192247"/>
    </source>
</evidence>
<dbReference type="GO" id="GO:0008168">
    <property type="term" value="F:methyltransferase activity"/>
    <property type="evidence" value="ECO:0007669"/>
    <property type="project" value="UniProtKB-KW"/>
</dbReference>
<organism evidence="4 5">
    <name type="scientific">Tropilaelaps mercedesae</name>
    <dbReference type="NCBI Taxonomy" id="418985"/>
    <lineage>
        <taxon>Eukaryota</taxon>
        <taxon>Metazoa</taxon>
        <taxon>Ecdysozoa</taxon>
        <taxon>Arthropoda</taxon>
        <taxon>Chelicerata</taxon>
        <taxon>Arachnida</taxon>
        <taxon>Acari</taxon>
        <taxon>Parasitiformes</taxon>
        <taxon>Mesostigmata</taxon>
        <taxon>Gamasina</taxon>
        <taxon>Dermanyssoidea</taxon>
        <taxon>Laelapidae</taxon>
        <taxon>Tropilaelaps</taxon>
    </lineage>
</organism>
<evidence type="ECO:0000313" key="4">
    <source>
        <dbReference type="EMBL" id="OQR68119.1"/>
    </source>
</evidence>
<dbReference type="Gene3D" id="3.90.120.10">
    <property type="entry name" value="DNA Methylase, subunit A, domain 2"/>
    <property type="match status" value="1"/>
</dbReference>
<dbReference type="EMBL" id="MNPL01025955">
    <property type="protein sequence ID" value="OQR68119.1"/>
    <property type="molecule type" value="Genomic_DNA"/>
</dbReference>
<dbReference type="InterPro" id="IPR050750">
    <property type="entry name" value="C5-MTase"/>
</dbReference>
<keyword evidence="3" id="KW-0949">S-adenosyl-L-methionine</keyword>
<keyword evidence="2 4" id="KW-0808">Transferase</keyword>
<gene>
    <name evidence="4" type="ORF">BIW11_04621</name>
</gene>
<dbReference type="Pfam" id="PF00145">
    <property type="entry name" value="DNA_methylase"/>
    <property type="match status" value="1"/>
</dbReference>
<reference evidence="4 5" key="1">
    <citation type="journal article" date="2017" name="Gigascience">
        <title>Draft genome of the honey bee ectoparasitic mite, Tropilaelaps mercedesae, is shaped by the parasitic life history.</title>
        <authorList>
            <person name="Dong X."/>
            <person name="Armstrong S.D."/>
            <person name="Xia D."/>
            <person name="Makepeace B.L."/>
            <person name="Darby A.C."/>
            <person name="Kadowaki T."/>
        </authorList>
    </citation>
    <scope>NUCLEOTIDE SEQUENCE [LARGE SCALE GENOMIC DNA]</scope>
    <source>
        <strain evidence="4">Wuxi-XJTLU</strain>
    </source>
</reference>
<dbReference type="Gene3D" id="3.40.50.150">
    <property type="entry name" value="Vaccinia Virus protein VP39"/>
    <property type="match status" value="1"/>
</dbReference>
<dbReference type="GO" id="GO:0005634">
    <property type="term" value="C:nucleus"/>
    <property type="evidence" value="ECO:0007669"/>
    <property type="project" value="TreeGrafter"/>
</dbReference>
<evidence type="ECO:0000256" key="2">
    <source>
        <dbReference type="ARBA" id="ARBA00022679"/>
    </source>
</evidence>
<dbReference type="OrthoDB" id="414133at2759"/>
<dbReference type="PANTHER" id="PTHR46098">
    <property type="entry name" value="TRNA (CYTOSINE(38)-C(5))-METHYLTRANSFERASE"/>
    <property type="match status" value="1"/>
</dbReference>
<protein>
    <submittedName>
        <fullName evidence="4">tRNA (Cytosine-5-)-methyltransferase-like</fullName>
    </submittedName>
</protein>
<dbReference type="InterPro" id="IPR001525">
    <property type="entry name" value="C5_MeTfrase"/>
</dbReference>
<evidence type="ECO:0000256" key="1">
    <source>
        <dbReference type="ARBA" id="ARBA00022603"/>
    </source>
</evidence>
<sequence>MKGTGSVLASCPREDVDAAYSAPQDQRPARIRALGLRLFSPREVASLMCFPSSFHFPSETTMRQSYHLLGNSVNIRVISLLMRFMFNAVNLQDFEAQ</sequence>
<proteinExistence type="predicted"/>
<dbReference type="Proteomes" id="UP000192247">
    <property type="component" value="Unassembled WGS sequence"/>
</dbReference>
<dbReference type="AlphaFoldDB" id="A0A1V9X3F5"/>
<evidence type="ECO:0000256" key="3">
    <source>
        <dbReference type="ARBA" id="ARBA00022691"/>
    </source>
</evidence>
<dbReference type="STRING" id="418985.A0A1V9X3F5"/>